<dbReference type="Proteomes" id="UP000823775">
    <property type="component" value="Unassembled WGS sequence"/>
</dbReference>
<proteinExistence type="predicted"/>
<comment type="caution">
    <text evidence="2">The sequence shown here is derived from an EMBL/GenBank/DDBJ whole genome shotgun (WGS) entry which is preliminary data.</text>
</comment>
<sequence>MGRRYQYPSKKALMAKEAVSKGNMRGQKGKQSEKVAQLASVHELVGGSPSSRRAEGSVNSHKNIGVESLELPGELLVEDLIEDTEVGATAKAQISVKERNLFQILNNPTLEVHAKSLNEGGKEGPVLGYG</sequence>
<protein>
    <submittedName>
        <fullName evidence="2">Uncharacterized protein</fullName>
    </submittedName>
</protein>
<accession>A0ABS8Y468</accession>
<evidence type="ECO:0000256" key="1">
    <source>
        <dbReference type="SAM" id="MobiDB-lite"/>
    </source>
</evidence>
<feature type="region of interest" description="Disordered" evidence="1">
    <location>
        <begin position="1"/>
        <end position="35"/>
    </location>
</feature>
<name>A0ABS8Y468_DATST</name>
<gene>
    <name evidence="2" type="ORF">HAX54_021508</name>
</gene>
<reference evidence="2 3" key="1">
    <citation type="journal article" date="2021" name="BMC Genomics">
        <title>Datura genome reveals duplications of psychoactive alkaloid biosynthetic genes and high mutation rate following tissue culture.</title>
        <authorList>
            <person name="Rajewski A."/>
            <person name="Carter-House D."/>
            <person name="Stajich J."/>
            <person name="Litt A."/>
        </authorList>
    </citation>
    <scope>NUCLEOTIDE SEQUENCE [LARGE SCALE GENOMIC DNA]</scope>
    <source>
        <strain evidence="2">AR-01</strain>
    </source>
</reference>
<evidence type="ECO:0000313" key="3">
    <source>
        <dbReference type="Proteomes" id="UP000823775"/>
    </source>
</evidence>
<dbReference type="EMBL" id="JACEIK010025877">
    <property type="protein sequence ID" value="MCE5166541.1"/>
    <property type="molecule type" value="Genomic_DNA"/>
</dbReference>
<evidence type="ECO:0000313" key="2">
    <source>
        <dbReference type="EMBL" id="MCE5166541.1"/>
    </source>
</evidence>
<keyword evidence="3" id="KW-1185">Reference proteome</keyword>
<organism evidence="2 3">
    <name type="scientific">Datura stramonium</name>
    <name type="common">Jimsonweed</name>
    <name type="synonym">Common thornapple</name>
    <dbReference type="NCBI Taxonomy" id="4076"/>
    <lineage>
        <taxon>Eukaryota</taxon>
        <taxon>Viridiplantae</taxon>
        <taxon>Streptophyta</taxon>
        <taxon>Embryophyta</taxon>
        <taxon>Tracheophyta</taxon>
        <taxon>Spermatophyta</taxon>
        <taxon>Magnoliopsida</taxon>
        <taxon>eudicotyledons</taxon>
        <taxon>Gunneridae</taxon>
        <taxon>Pentapetalae</taxon>
        <taxon>asterids</taxon>
        <taxon>lamiids</taxon>
        <taxon>Solanales</taxon>
        <taxon>Solanaceae</taxon>
        <taxon>Solanoideae</taxon>
        <taxon>Datureae</taxon>
        <taxon>Datura</taxon>
    </lineage>
</organism>